<dbReference type="SUPFAM" id="SSF53850">
    <property type="entry name" value="Periplasmic binding protein-like II"/>
    <property type="match status" value="1"/>
</dbReference>
<feature type="domain" description="ABC-type glycine betaine transport system substrate-binding" evidence="7">
    <location>
        <begin position="60"/>
        <end position="309"/>
    </location>
</feature>
<dbReference type="GO" id="GO:0043190">
    <property type="term" value="C:ATP-binding cassette (ABC) transporter complex"/>
    <property type="evidence" value="ECO:0007669"/>
    <property type="project" value="InterPro"/>
</dbReference>
<proteinExistence type="predicted"/>
<evidence type="ECO:0000256" key="5">
    <source>
        <dbReference type="SAM" id="MobiDB-lite"/>
    </source>
</evidence>
<dbReference type="PANTHER" id="PTHR47737">
    <property type="entry name" value="GLYCINE BETAINE/PROLINE BETAINE TRANSPORT SYSTEM PERMEASE PROTEIN PROW"/>
    <property type="match status" value="1"/>
</dbReference>
<keyword evidence="3" id="KW-1003">Cell membrane</keyword>
<comment type="subcellular location">
    <subcellularLocation>
        <location evidence="1">Cell membrane</location>
    </subcellularLocation>
</comment>
<evidence type="ECO:0000256" key="1">
    <source>
        <dbReference type="ARBA" id="ARBA00004236"/>
    </source>
</evidence>
<evidence type="ECO:0000256" key="2">
    <source>
        <dbReference type="ARBA" id="ARBA00022448"/>
    </source>
</evidence>
<dbReference type="CDD" id="cd13639">
    <property type="entry name" value="PBP2_OpuAC_like"/>
    <property type="match status" value="1"/>
</dbReference>
<dbReference type="EMBL" id="LQQC01000012">
    <property type="protein sequence ID" value="KXZ57339.1"/>
    <property type="molecule type" value="Genomic_DNA"/>
</dbReference>
<evidence type="ECO:0000256" key="4">
    <source>
        <dbReference type="ARBA" id="ARBA00023136"/>
    </source>
</evidence>
<keyword evidence="9" id="KW-1185">Reference proteome</keyword>
<protein>
    <submittedName>
        <fullName evidence="8">Glycine betaine-binding protein OpuAC</fullName>
    </submittedName>
</protein>
<feature type="compositionally biased region" description="Acidic residues" evidence="5">
    <location>
        <begin position="48"/>
        <end position="57"/>
    </location>
</feature>
<reference evidence="8 9" key="1">
    <citation type="submission" date="2016-01" db="EMBL/GenBank/DDBJ databases">
        <title>Use of Whole Genome Sequencing to ascertain that Brevibacterium massiliense (Roux, Raoult 2009) is a later heterotypic synonym of Brevibacterium ravenspurgense (Mages 2008).</title>
        <authorList>
            <person name="Bernier A.-M."/>
            <person name="Burdz T."/>
            <person name="Huynh C."/>
            <person name="Pachecho A.L."/>
            <person name="Wiebe D."/>
            <person name="Bonner C."/>
            <person name="Bernard K."/>
        </authorList>
    </citation>
    <scope>NUCLEOTIDE SEQUENCE [LARGE SCALE GENOMIC DNA]</scope>
    <source>
        <strain evidence="8 9">CCUG56047</strain>
    </source>
</reference>
<feature type="chain" id="PRO_5007562458" evidence="6">
    <location>
        <begin position="27"/>
        <end position="327"/>
    </location>
</feature>
<keyword evidence="4" id="KW-0472">Membrane</keyword>
<evidence type="ECO:0000259" key="7">
    <source>
        <dbReference type="Pfam" id="PF04069"/>
    </source>
</evidence>
<dbReference type="Gene3D" id="3.40.190.10">
    <property type="entry name" value="Periplasmic binding protein-like II"/>
    <property type="match status" value="1"/>
</dbReference>
<gene>
    <name evidence="8" type="primary">opuAC_2</name>
    <name evidence="8" type="ORF">Bravens_01859</name>
</gene>
<accession>A0A150H5E1</accession>
<dbReference type="Proteomes" id="UP000243589">
    <property type="component" value="Unassembled WGS sequence"/>
</dbReference>
<keyword evidence="6" id="KW-0732">Signal</keyword>
<dbReference type="PROSITE" id="PS51257">
    <property type="entry name" value="PROKAR_LIPOPROTEIN"/>
    <property type="match status" value="1"/>
</dbReference>
<dbReference type="GO" id="GO:0031460">
    <property type="term" value="P:glycine betaine transport"/>
    <property type="evidence" value="ECO:0007669"/>
    <property type="project" value="TreeGrafter"/>
</dbReference>
<dbReference type="Gene3D" id="3.40.190.100">
    <property type="entry name" value="Glycine betaine-binding periplasmic protein, domain 2"/>
    <property type="match status" value="1"/>
</dbReference>
<dbReference type="PANTHER" id="PTHR47737:SF1">
    <property type="entry name" value="GLYCINE BETAINE_PROLINE BETAINE TRANSPORT SYSTEM PERMEASE PROTEIN PROW"/>
    <property type="match status" value="1"/>
</dbReference>
<dbReference type="Pfam" id="PF04069">
    <property type="entry name" value="OpuAC"/>
    <property type="match status" value="1"/>
</dbReference>
<evidence type="ECO:0000313" key="9">
    <source>
        <dbReference type="Proteomes" id="UP000243589"/>
    </source>
</evidence>
<dbReference type="GO" id="GO:0005275">
    <property type="term" value="F:amine transmembrane transporter activity"/>
    <property type="evidence" value="ECO:0007669"/>
    <property type="project" value="TreeGrafter"/>
</dbReference>
<keyword evidence="2" id="KW-0813">Transport</keyword>
<feature type="region of interest" description="Disordered" evidence="5">
    <location>
        <begin position="25"/>
        <end position="57"/>
    </location>
</feature>
<evidence type="ECO:0000256" key="6">
    <source>
        <dbReference type="SAM" id="SignalP"/>
    </source>
</evidence>
<name>A0A150H5E1_9MICO</name>
<organism evidence="8 9">
    <name type="scientific">Brevibacterium ravenspurgense</name>
    <dbReference type="NCBI Taxonomy" id="479117"/>
    <lineage>
        <taxon>Bacteria</taxon>
        <taxon>Bacillati</taxon>
        <taxon>Actinomycetota</taxon>
        <taxon>Actinomycetes</taxon>
        <taxon>Micrococcales</taxon>
        <taxon>Brevibacteriaceae</taxon>
        <taxon>Brevibacterium</taxon>
    </lineage>
</organism>
<dbReference type="GO" id="GO:0015871">
    <property type="term" value="P:choline transport"/>
    <property type="evidence" value="ECO:0007669"/>
    <property type="project" value="TreeGrafter"/>
</dbReference>
<evidence type="ECO:0000313" key="8">
    <source>
        <dbReference type="EMBL" id="KXZ57339.1"/>
    </source>
</evidence>
<comment type="caution">
    <text evidence="8">The sequence shown here is derived from an EMBL/GenBank/DDBJ whole genome shotgun (WGS) entry which is preliminary data.</text>
</comment>
<dbReference type="PATRIC" id="fig|479117.4.peg.1842"/>
<dbReference type="InterPro" id="IPR007210">
    <property type="entry name" value="ABC_Gly_betaine_transp_sub-bd"/>
</dbReference>
<dbReference type="RefSeq" id="WP_062022723.1">
    <property type="nucleotide sequence ID" value="NZ_JAKRCZ010000011.1"/>
</dbReference>
<dbReference type="GO" id="GO:0015226">
    <property type="term" value="F:carnitine transmembrane transporter activity"/>
    <property type="evidence" value="ECO:0007669"/>
    <property type="project" value="TreeGrafter"/>
</dbReference>
<sequence>MKTARLLTALSVSAVMLFTGCSTESAGTTDANKDRDWGECTPAGDSQPLDEVETAEDEDKSVTVAAFNGWDETIATAHLAKYLLENNYDYSVEVKMFDLAPGFVATANGDVDWMSSSMLPVTHAKYIEKYQNKLEEQGCWYDEAQNVIAVNEDAPITKLSELKDHKDDFGGEIVGIEKGSGLMDATENDVIPEYGLDDFNLISSSTPAMLAALSKAESSGDNIAVTLWHPHWAYDEFKIRDLEDDLGAFGEPDFLYSFSRVGFTDEHPQAAQALKNLALTPERLQSLEKVMAKDYDGKEPQKAVDEWAQDNQDFFDEWQSGDLSTDS</sequence>
<feature type="signal peptide" evidence="6">
    <location>
        <begin position="1"/>
        <end position="26"/>
    </location>
</feature>
<evidence type="ECO:0000256" key="3">
    <source>
        <dbReference type="ARBA" id="ARBA00022475"/>
    </source>
</evidence>
<dbReference type="AlphaFoldDB" id="A0A150H5E1"/>